<dbReference type="GeneID" id="114334974"/>
<evidence type="ECO:0000313" key="5">
    <source>
        <dbReference type="Proteomes" id="UP001652700"/>
    </source>
</evidence>
<comment type="similarity">
    <text evidence="1">Belongs to the LovG family.</text>
</comment>
<dbReference type="GO" id="GO:0016787">
    <property type="term" value="F:hydrolase activity"/>
    <property type="evidence" value="ECO:0007669"/>
    <property type="project" value="UniProtKB-KW"/>
</dbReference>
<dbReference type="GO" id="GO:0032526">
    <property type="term" value="P:response to retinoic acid"/>
    <property type="evidence" value="ECO:0007669"/>
    <property type="project" value="TreeGrafter"/>
</dbReference>
<protein>
    <submittedName>
        <fullName evidence="6">Esterase AGAP003155</fullName>
    </submittedName>
</protein>
<dbReference type="InParanoid" id="A0A6P7G8T8"/>
<dbReference type="FunFam" id="3.40.50.1820:FF:000073">
    <property type="entry name" value="esterase OVCA2 isoform X6"/>
    <property type="match status" value="1"/>
</dbReference>
<dbReference type="EnsemblMetazoa" id="XM_028285109.2">
    <property type="protein sequence ID" value="XP_028140910.1"/>
    <property type="gene ID" value="LOC114334974"/>
</dbReference>
<evidence type="ECO:0000259" key="3">
    <source>
        <dbReference type="Pfam" id="PF03959"/>
    </source>
</evidence>
<proteinExistence type="inferred from homology"/>
<dbReference type="KEGG" id="dvv:114334974"/>
<dbReference type="Gene3D" id="3.40.50.1820">
    <property type="entry name" value="alpha/beta hydrolase"/>
    <property type="match status" value="1"/>
</dbReference>
<dbReference type="AlphaFoldDB" id="A0A6P7G8T8"/>
<dbReference type="RefSeq" id="XP_028140910.1">
    <property type="nucleotide sequence ID" value="XM_028285109.1"/>
</dbReference>
<dbReference type="SUPFAM" id="SSF53474">
    <property type="entry name" value="alpha/beta-Hydrolases"/>
    <property type="match status" value="1"/>
</dbReference>
<dbReference type="InterPro" id="IPR050593">
    <property type="entry name" value="LovG"/>
</dbReference>
<accession>A0A6P7G8T8</accession>
<reference evidence="4" key="2">
    <citation type="submission" date="2025-05" db="UniProtKB">
        <authorList>
            <consortium name="EnsemblMetazoa"/>
        </authorList>
    </citation>
    <scope>IDENTIFICATION</scope>
</reference>
<gene>
    <name evidence="6" type="primary">LOC114334974</name>
</gene>
<keyword evidence="2" id="KW-0378">Hydrolase</keyword>
<dbReference type="Pfam" id="PF03959">
    <property type="entry name" value="FSH1"/>
    <property type="match status" value="1"/>
</dbReference>
<evidence type="ECO:0000313" key="6">
    <source>
        <dbReference type="RefSeq" id="XP_028140910.1"/>
    </source>
</evidence>
<dbReference type="GO" id="GO:0005634">
    <property type="term" value="C:nucleus"/>
    <property type="evidence" value="ECO:0007669"/>
    <property type="project" value="TreeGrafter"/>
</dbReference>
<evidence type="ECO:0000256" key="1">
    <source>
        <dbReference type="ARBA" id="ARBA00005863"/>
    </source>
</evidence>
<dbReference type="Proteomes" id="UP001652700">
    <property type="component" value="Unplaced"/>
</dbReference>
<feature type="domain" description="Serine hydrolase" evidence="3">
    <location>
        <begin position="18"/>
        <end position="227"/>
    </location>
</feature>
<dbReference type="OrthoDB" id="414698at2759"/>
<evidence type="ECO:0000256" key="2">
    <source>
        <dbReference type="ARBA" id="ARBA00022801"/>
    </source>
</evidence>
<sequence>MNHENIEPQKCCPNDKMKLKILAIHGYRQNAETFRSKTGSFRKMIHKWAEFTYITAPHKVILVDDPNDLEKNGPDIGQSKDEEQYGWFFNRDDKTFRGIRKGGPAIGFEDSLKYIEDICEKEGPFDGLLGFSQGACFAGLLCDLQQRGLSKFTFNFAIFSSGFKSGSLPHLKYYIDRITIPSLHIFGENDQIIPTDMSEALSNCFEEPFIVRHPGGHYLPASAPQKSDYQKFIKLQLLKKQCNNLTFNAV</sequence>
<evidence type="ECO:0000313" key="4">
    <source>
        <dbReference type="EnsemblMetazoa" id="XP_028140910.1"/>
    </source>
</evidence>
<dbReference type="InterPro" id="IPR029058">
    <property type="entry name" value="AB_hydrolase_fold"/>
</dbReference>
<dbReference type="InterPro" id="IPR005645">
    <property type="entry name" value="FSH-like_dom"/>
</dbReference>
<dbReference type="PANTHER" id="PTHR48070">
    <property type="entry name" value="ESTERASE OVCA2"/>
    <property type="match status" value="1"/>
</dbReference>
<dbReference type="PANTHER" id="PTHR48070:SF6">
    <property type="entry name" value="ESTERASE OVCA2"/>
    <property type="match status" value="1"/>
</dbReference>
<dbReference type="FunCoup" id="A0A6P7G8T8">
    <property type="interactions" value="1107"/>
</dbReference>
<keyword evidence="5" id="KW-1185">Reference proteome</keyword>
<name>A0A6P7G8T8_DIAVI</name>
<dbReference type="GO" id="GO:0005737">
    <property type="term" value="C:cytoplasm"/>
    <property type="evidence" value="ECO:0007669"/>
    <property type="project" value="TreeGrafter"/>
</dbReference>
<reference evidence="6" key="1">
    <citation type="submission" date="2025-04" db="UniProtKB">
        <authorList>
            <consortium name="RefSeq"/>
        </authorList>
    </citation>
    <scope>IDENTIFICATION</scope>
    <source>
        <tissue evidence="6">Whole insect</tissue>
    </source>
</reference>
<organism evidence="6">
    <name type="scientific">Diabrotica virgifera virgifera</name>
    <name type="common">western corn rootworm</name>
    <dbReference type="NCBI Taxonomy" id="50390"/>
    <lineage>
        <taxon>Eukaryota</taxon>
        <taxon>Metazoa</taxon>
        <taxon>Ecdysozoa</taxon>
        <taxon>Arthropoda</taxon>
        <taxon>Hexapoda</taxon>
        <taxon>Insecta</taxon>
        <taxon>Pterygota</taxon>
        <taxon>Neoptera</taxon>
        <taxon>Endopterygota</taxon>
        <taxon>Coleoptera</taxon>
        <taxon>Polyphaga</taxon>
        <taxon>Cucujiformia</taxon>
        <taxon>Chrysomeloidea</taxon>
        <taxon>Chrysomelidae</taxon>
        <taxon>Galerucinae</taxon>
        <taxon>Diabroticina</taxon>
        <taxon>Diabroticites</taxon>
        <taxon>Diabrotica</taxon>
    </lineage>
</organism>